<evidence type="ECO:0000256" key="2">
    <source>
        <dbReference type="ARBA" id="ARBA00022801"/>
    </source>
</evidence>
<protein>
    <recommendedName>
        <fullName evidence="3">Carboxylic ester hydrolase</fullName>
        <ecNumber evidence="3">3.1.1.-</ecNumber>
    </recommendedName>
</protein>
<dbReference type="InterPro" id="IPR002018">
    <property type="entry name" value="CarbesteraseB"/>
</dbReference>
<comment type="similarity">
    <text evidence="1 3">Belongs to the type-B carboxylesterase/lipase family.</text>
</comment>
<dbReference type="InterPro" id="IPR019826">
    <property type="entry name" value="Carboxylesterase_B_AS"/>
</dbReference>
<evidence type="ECO:0000313" key="5">
    <source>
        <dbReference type="EMBL" id="CAK7217090.1"/>
    </source>
</evidence>
<gene>
    <name evidence="5" type="ORF">SCUCBS95973_003033</name>
</gene>
<accession>A0ABP0BBY2</accession>
<keyword evidence="2 3" id="KW-0378">Hydrolase</keyword>
<evidence type="ECO:0000313" key="6">
    <source>
        <dbReference type="Proteomes" id="UP001642405"/>
    </source>
</evidence>
<evidence type="ECO:0000259" key="4">
    <source>
        <dbReference type="Pfam" id="PF00135"/>
    </source>
</evidence>
<evidence type="ECO:0000256" key="3">
    <source>
        <dbReference type="RuleBase" id="RU361235"/>
    </source>
</evidence>
<comment type="caution">
    <text evidence="5">The sequence shown here is derived from an EMBL/GenBank/DDBJ whole genome shotgun (WGS) entry which is preliminary data.</text>
</comment>
<dbReference type="Proteomes" id="UP001642405">
    <property type="component" value="Unassembled WGS sequence"/>
</dbReference>
<reference evidence="5 6" key="1">
    <citation type="submission" date="2024-01" db="EMBL/GenBank/DDBJ databases">
        <authorList>
            <person name="Allen C."/>
            <person name="Tagirdzhanova G."/>
        </authorList>
    </citation>
    <scope>NUCLEOTIDE SEQUENCE [LARGE SCALE GENOMIC DNA]</scope>
</reference>
<dbReference type="InterPro" id="IPR050309">
    <property type="entry name" value="Type-B_Carboxylest/Lipase"/>
</dbReference>
<dbReference type="PANTHER" id="PTHR11559">
    <property type="entry name" value="CARBOXYLESTERASE"/>
    <property type="match status" value="1"/>
</dbReference>
<sequence>MAVSVTYRLNIFGFGASSDILAAQDPVTTGGLNFGLRDQKVALEWISRNISAFGGDPDRVTLGGQSAGSVSTHTHLRETTCAVGSPFRKAPLFRRVLLHSGTLGTLGPSALADREPGWKRMYEALFGPGTYDMSSPKQRVARLREVPASLLLTASKSINGEVFPVVSDGITVTELSSYLDAPSQLAVDLGPVDLRNLPGRSPSKGIDVLIGVTDLEVKCAQTLKSEDLALNEIEAKFEAACGNAALCAELLQSYGLTSSATSEELKQGLMMLMSDAMFEVPFHVTGKALRDQQQVGAIGQIQAFHVKTGNPFPGPFEGVAHHCVELIYLFEAFHDAFVEADNGNARPYTDPSEEFLKVQKVTEVNGTITPPKVQDETLVAVTADKVGTTDAIAYKRTNIELSHAMQDFWLDFITTDDWVAPGGPESVFVFGKDRGSEMENTADNPDWQKRRQRWDLLASDPETMSRLCNTIRQG</sequence>
<dbReference type="Pfam" id="PF00135">
    <property type="entry name" value="COesterase"/>
    <property type="match status" value="1"/>
</dbReference>
<evidence type="ECO:0000256" key="1">
    <source>
        <dbReference type="ARBA" id="ARBA00005964"/>
    </source>
</evidence>
<dbReference type="InterPro" id="IPR029058">
    <property type="entry name" value="AB_hydrolase_fold"/>
</dbReference>
<organism evidence="5 6">
    <name type="scientific">Sporothrix curviconia</name>
    <dbReference type="NCBI Taxonomy" id="1260050"/>
    <lineage>
        <taxon>Eukaryota</taxon>
        <taxon>Fungi</taxon>
        <taxon>Dikarya</taxon>
        <taxon>Ascomycota</taxon>
        <taxon>Pezizomycotina</taxon>
        <taxon>Sordariomycetes</taxon>
        <taxon>Sordariomycetidae</taxon>
        <taxon>Ophiostomatales</taxon>
        <taxon>Ophiostomataceae</taxon>
        <taxon>Sporothrix</taxon>
    </lineage>
</organism>
<dbReference type="EC" id="3.1.1.-" evidence="3"/>
<name>A0ABP0BBY2_9PEZI</name>
<dbReference type="EMBL" id="CAWUHB010000012">
    <property type="protein sequence ID" value="CAK7217090.1"/>
    <property type="molecule type" value="Genomic_DNA"/>
</dbReference>
<dbReference type="SUPFAM" id="SSF53474">
    <property type="entry name" value="alpha/beta-Hydrolases"/>
    <property type="match status" value="1"/>
</dbReference>
<dbReference type="PROSITE" id="PS00122">
    <property type="entry name" value="CARBOXYLESTERASE_B_1"/>
    <property type="match status" value="1"/>
</dbReference>
<keyword evidence="6" id="KW-1185">Reference proteome</keyword>
<feature type="domain" description="Carboxylesterase type B" evidence="4">
    <location>
        <begin position="3"/>
        <end position="332"/>
    </location>
</feature>
<proteinExistence type="inferred from homology"/>
<dbReference type="Gene3D" id="3.40.50.1820">
    <property type="entry name" value="alpha/beta hydrolase"/>
    <property type="match status" value="1"/>
</dbReference>